<dbReference type="CDD" id="cd11577">
    <property type="entry name" value="GH71"/>
    <property type="match status" value="1"/>
</dbReference>
<dbReference type="Proteomes" id="UP000243904">
    <property type="component" value="Chromosome I"/>
</dbReference>
<evidence type="ECO:0000313" key="1">
    <source>
        <dbReference type="EMBL" id="SDT59535.1"/>
    </source>
</evidence>
<reference evidence="2" key="1">
    <citation type="submission" date="2016-10" db="EMBL/GenBank/DDBJ databases">
        <authorList>
            <person name="Varghese N."/>
            <person name="Submissions S."/>
        </authorList>
    </citation>
    <scope>NUCLEOTIDE SEQUENCE [LARGE SCALE GENOMIC DNA]</scope>
    <source>
        <strain evidence="2">GAS369</strain>
    </source>
</reference>
<name>A0A1H2BML2_9BRAD</name>
<dbReference type="Pfam" id="PF03659">
    <property type="entry name" value="Glyco_hydro_71"/>
    <property type="match status" value="1"/>
</dbReference>
<protein>
    <submittedName>
        <fullName evidence="1">Glycosyl hydrolase family 71</fullName>
    </submittedName>
</protein>
<keyword evidence="2" id="KW-1185">Reference proteome</keyword>
<dbReference type="EMBL" id="LT629750">
    <property type="protein sequence ID" value="SDT59535.1"/>
    <property type="molecule type" value="Genomic_DNA"/>
</dbReference>
<organism evidence="1 2">
    <name type="scientific">Bradyrhizobium canariense</name>
    <dbReference type="NCBI Taxonomy" id="255045"/>
    <lineage>
        <taxon>Bacteria</taxon>
        <taxon>Pseudomonadati</taxon>
        <taxon>Pseudomonadota</taxon>
        <taxon>Alphaproteobacteria</taxon>
        <taxon>Hyphomicrobiales</taxon>
        <taxon>Nitrobacteraceae</taxon>
        <taxon>Bradyrhizobium</taxon>
    </lineage>
</organism>
<dbReference type="GO" id="GO:0051118">
    <property type="term" value="F:glucan endo-1,3-alpha-glucosidase activity"/>
    <property type="evidence" value="ECO:0007669"/>
    <property type="project" value="InterPro"/>
</dbReference>
<dbReference type="AlphaFoldDB" id="A0A1H2BML2"/>
<gene>
    <name evidence="1" type="ORF">SAMN05444158_7353</name>
</gene>
<accession>A0A1H2BML2</accession>
<evidence type="ECO:0000313" key="2">
    <source>
        <dbReference type="Proteomes" id="UP000243904"/>
    </source>
</evidence>
<keyword evidence="1" id="KW-0378">Hydrolase</keyword>
<dbReference type="Gene3D" id="3.20.20.80">
    <property type="entry name" value="Glycosidases"/>
    <property type="match status" value="1"/>
</dbReference>
<sequence length="560" mass="61141">MIINRQSFPRSPMQEMLAALARSVCGPPRFRTAAQEFVRYRIEGARRIVIFPAVAKDLLALTGCQGLAVAICLTFAAADARAADAALTPSAPSADACLPIDMPDRDSLFSAPKKVFAHYFNRFPLSLDNKEASVDYYATEYLNPEGERGKWRAEGGFLRSRPFPVPVGPNSEYVIENLKREIRLALSRGITGFTFDILALGDIQPGSYLPNMLKAASEVDPRFQIVLMPDMASLGPNTDNLITIIKTLYDQPGLLHFSDGRLVIAPFLSESVSPEAWGALKSQLAQDELKIAFVPTFLNQKYIAKYKAVSDGFGTFGTPLPREGATIKTGALAAHAEGKLFMAGISGQGYRPKEYRYWEAQGSLAYRNSWLGAIGGGADWIQLTTWNDFSESTQVLPYTDRSGSSGTGYFNLTGFYASWFLTGKAPSITHDVLYYFYRRQSLGATAPKAGQQVKNAVFWPFGRDIIEVLGFLKTPGTLEISIGDKNYTKEVDAGIQSFSVPLGAGTPHFSLLRDNHTVISFEGTTPIVGESDLPGGYADLTYWSGSASSGGTCFTDAIRW</sequence>
<proteinExistence type="predicted"/>
<dbReference type="InterPro" id="IPR005197">
    <property type="entry name" value="Glyco_hydro_71"/>
</dbReference>